<feature type="domain" description="Glycosyltransferase subfamily 4-like N-terminal" evidence="3">
    <location>
        <begin position="22"/>
        <end position="184"/>
    </location>
</feature>
<dbReference type="InterPro" id="IPR001296">
    <property type="entry name" value="Glyco_trans_1"/>
</dbReference>
<accession>A0A160VDK0</accession>
<dbReference type="EMBL" id="FAXC01000070">
    <property type="protein sequence ID" value="CUV08468.1"/>
    <property type="molecule type" value="Genomic_DNA"/>
</dbReference>
<evidence type="ECO:0000259" key="2">
    <source>
        <dbReference type="Pfam" id="PF00534"/>
    </source>
</evidence>
<proteinExistence type="predicted"/>
<dbReference type="NCBIfam" id="TIGR04047">
    <property type="entry name" value="MSMEG_0565_glyc"/>
    <property type="match status" value="1"/>
</dbReference>
<dbReference type="Pfam" id="PF00534">
    <property type="entry name" value="Glycos_transf_1"/>
    <property type="match status" value="1"/>
</dbReference>
<gene>
    <name evidence="4" type="ORF">MGWOODY_Mmi1585</name>
</gene>
<dbReference type="GO" id="GO:0009103">
    <property type="term" value="P:lipopolysaccharide biosynthetic process"/>
    <property type="evidence" value="ECO:0007669"/>
    <property type="project" value="TreeGrafter"/>
</dbReference>
<protein>
    <submittedName>
        <fullName evidence="4">Glycosyltransferase</fullName>
    </submittedName>
</protein>
<dbReference type="CDD" id="cd03801">
    <property type="entry name" value="GT4_PimA-like"/>
    <property type="match status" value="1"/>
</dbReference>
<dbReference type="SUPFAM" id="SSF53756">
    <property type="entry name" value="UDP-Glycosyltransferase/glycogen phosphorylase"/>
    <property type="match status" value="1"/>
</dbReference>
<feature type="domain" description="Glycosyl transferase family 1" evidence="2">
    <location>
        <begin position="197"/>
        <end position="371"/>
    </location>
</feature>
<dbReference type="PANTHER" id="PTHR46401:SF2">
    <property type="entry name" value="GLYCOSYLTRANSFERASE WBBK-RELATED"/>
    <property type="match status" value="1"/>
</dbReference>
<dbReference type="GO" id="GO:0016757">
    <property type="term" value="F:glycosyltransferase activity"/>
    <property type="evidence" value="ECO:0007669"/>
    <property type="project" value="InterPro"/>
</dbReference>
<dbReference type="InterPro" id="IPR023986">
    <property type="entry name" value="GlycosylTfrase_MSMEG0565"/>
</dbReference>
<sequence length="406" mass="46209">MDGNNRQESLRIALFTYSTKPRGGVVHTLELAEHIQNLGHDVHIFALGKDEQGFFRSTSFPNTFIPCAMGEKNESLDNRIERYIDTYFQFLVTHLQTSFDIYHAQDCVSANALWQASEKGLFSFFIRTIHHVDDFVTPRLIQCQKDSIYKPDYCLVVSEYWKDRLMSEFGVDSHIIHNGVNINRFRPPTDAQRKSAQKKLGVSGRTVFLSIGGIEPRKNSIRLMKAFDLARQQLSKQGLDSILLIAGGETLFDYTSYREEFFKCLHDSDLEIGKDILLLDTVEDEQIPELYHAADGLLFPSVKEGWGLVVLEALASGLPVLTSDISVFKEYLRHEENAFMVSAEDDSSIAFGIEKLAVDLPLKQRLVSSGPKTAKLYSWENTAKAHLEYYYDVLSAKSKPLFQHEF</sequence>
<dbReference type="Gene3D" id="3.40.50.2000">
    <property type="entry name" value="Glycogen Phosphorylase B"/>
    <property type="match status" value="2"/>
</dbReference>
<reference evidence="4" key="1">
    <citation type="submission" date="2015-10" db="EMBL/GenBank/DDBJ databases">
        <authorList>
            <person name="Gilbert D.G."/>
        </authorList>
    </citation>
    <scope>NUCLEOTIDE SEQUENCE</scope>
</reference>
<evidence type="ECO:0000259" key="3">
    <source>
        <dbReference type="Pfam" id="PF13439"/>
    </source>
</evidence>
<name>A0A160VDK0_9ZZZZ</name>
<organism evidence="4">
    <name type="scientific">hydrothermal vent metagenome</name>
    <dbReference type="NCBI Taxonomy" id="652676"/>
    <lineage>
        <taxon>unclassified sequences</taxon>
        <taxon>metagenomes</taxon>
        <taxon>ecological metagenomes</taxon>
    </lineage>
</organism>
<dbReference type="Pfam" id="PF13439">
    <property type="entry name" value="Glyco_transf_4"/>
    <property type="match status" value="1"/>
</dbReference>
<evidence type="ECO:0000313" key="4">
    <source>
        <dbReference type="EMBL" id="CUV08468.1"/>
    </source>
</evidence>
<evidence type="ECO:0000256" key="1">
    <source>
        <dbReference type="ARBA" id="ARBA00022679"/>
    </source>
</evidence>
<dbReference type="PANTHER" id="PTHR46401">
    <property type="entry name" value="GLYCOSYLTRANSFERASE WBBK-RELATED"/>
    <property type="match status" value="1"/>
</dbReference>
<dbReference type="InterPro" id="IPR028098">
    <property type="entry name" value="Glyco_trans_4-like_N"/>
</dbReference>
<dbReference type="AlphaFoldDB" id="A0A160VDK0"/>
<keyword evidence="1 4" id="KW-0808">Transferase</keyword>